<dbReference type="RefSeq" id="WP_024594461.1">
    <property type="nucleotide sequence ID" value="NZ_CANNEU010000005.1"/>
</dbReference>
<protein>
    <submittedName>
        <fullName evidence="5">ATPase, T2SS/T4P/T4SS family</fullName>
    </submittedName>
</protein>
<dbReference type="InterPro" id="IPR007831">
    <property type="entry name" value="T2SS_GspE_N"/>
</dbReference>
<dbReference type="Pfam" id="PF00437">
    <property type="entry name" value="T2SSE"/>
    <property type="match status" value="1"/>
</dbReference>
<dbReference type="Pfam" id="PF05157">
    <property type="entry name" value="MshEN"/>
    <property type="match status" value="1"/>
</dbReference>
<dbReference type="Proteomes" id="UP001457661">
    <property type="component" value="Unassembled WGS sequence"/>
</dbReference>
<evidence type="ECO:0000313" key="6">
    <source>
        <dbReference type="Proteomes" id="UP001457661"/>
    </source>
</evidence>
<gene>
    <name evidence="5" type="ORF">WNY57_10855</name>
</gene>
<dbReference type="SMART" id="SM00382">
    <property type="entry name" value="AAA"/>
    <property type="match status" value="1"/>
</dbReference>
<keyword evidence="2" id="KW-0547">Nucleotide-binding</keyword>
<dbReference type="PANTHER" id="PTHR30258">
    <property type="entry name" value="TYPE II SECRETION SYSTEM PROTEIN GSPE-RELATED"/>
    <property type="match status" value="1"/>
</dbReference>
<dbReference type="InterPro" id="IPR037257">
    <property type="entry name" value="T2SS_E_N_sf"/>
</dbReference>
<dbReference type="Gene3D" id="3.30.450.90">
    <property type="match status" value="1"/>
</dbReference>
<keyword evidence="6" id="KW-1185">Reference proteome</keyword>
<evidence type="ECO:0000256" key="3">
    <source>
        <dbReference type="ARBA" id="ARBA00022840"/>
    </source>
</evidence>
<reference evidence="5 6" key="1">
    <citation type="submission" date="2024-03" db="EMBL/GenBank/DDBJ databases">
        <title>Community enrichment and isolation of bacterial strains for fucoidan degradation.</title>
        <authorList>
            <person name="Sichert A."/>
        </authorList>
    </citation>
    <scope>NUCLEOTIDE SEQUENCE [LARGE SCALE GENOMIC DNA]</scope>
    <source>
        <strain evidence="5 6">AS26</strain>
    </source>
</reference>
<organism evidence="5 6">
    <name type="scientific">Pseudoalteromonas arctica</name>
    <dbReference type="NCBI Taxonomy" id="394751"/>
    <lineage>
        <taxon>Bacteria</taxon>
        <taxon>Pseudomonadati</taxon>
        <taxon>Pseudomonadota</taxon>
        <taxon>Gammaproteobacteria</taxon>
        <taxon>Alteromonadales</taxon>
        <taxon>Pseudoalteromonadaceae</taxon>
        <taxon>Pseudoalteromonas</taxon>
    </lineage>
</organism>
<dbReference type="CDD" id="cd01129">
    <property type="entry name" value="PulE-GspE-like"/>
    <property type="match status" value="1"/>
</dbReference>
<evidence type="ECO:0000256" key="2">
    <source>
        <dbReference type="ARBA" id="ARBA00022741"/>
    </source>
</evidence>
<keyword evidence="3" id="KW-0067">ATP-binding</keyword>
<dbReference type="EMBL" id="JBBMQX010000007">
    <property type="protein sequence ID" value="MEM5532930.1"/>
    <property type="molecule type" value="Genomic_DNA"/>
</dbReference>
<dbReference type="PROSITE" id="PS00662">
    <property type="entry name" value="T2SP_E"/>
    <property type="match status" value="1"/>
</dbReference>
<dbReference type="Gene3D" id="3.30.300.160">
    <property type="entry name" value="Type II secretion system, protein E, N-terminal domain"/>
    <property type="match status" value="1"/>
</dbReference>
<dbReference type="InterPro" id="IPR003593">
    <property type="entry name" value="AAA+_ATPase"/>
</dbReference>
<dbReference type="InterPro" id="IPR027417">
    <property type="entry name" value="P-loop_NTPase"/>
</dbReference>
<evidence type="ECO:0000259" key="4">
    <source>
        <dbReference type="PROSITE" id="PS00662"/>
    </source>
</evidence>
<accession>A0ABU9TGT5</accession>
<comment type="caution">
    <text evidence="5">The sequence shown here is derived from an EMBL/GenBank/DDBJ whole genome shotgun (WGS) entry which is preliminary data.</text>
</comment>
<sequence>MRPSLKMRLGDLLVHEHMITEAQLSEALNVQAATGRKLGSTLITLEFISEPQLLRFLAQQLQVPFLDISQRKISHDVSKLLSEVYARRYRALVIEDNGDSVLVGMSDPADLRGLDQLATMLAPKRIDLAVVQESQIMAAFDNVYRRTDEITNFAAQLHEEYQDVEEFDLNSLGDETSDATVVKLLQSIFEDAVQVRASDIHIEPDEGLLRIRQRVDGILQEHTLNQVKIASALVLRLKLMSGLDISEKRLPQDGRFNIKVRSHSIDVRLSTMPVQHGESVVMRLLDQSAGLLSLDETGMPAHILKRVRSIIKRPHGMVLVTGPTGSGKTTTLYGALSELNQQESKIITVEDPVEYRIGRINQVQINNKIGLSFASILRTALRQDPDIIMVGEMRDQETVDIGLRAALTGHLVLSTLHTNDAITSAMRLIDMGAPAYLVASSLRAIIAQRLVRRVCNDCRVPYLPDRQEISWLKYLGEEITDAQFSKGQGCTACNHTGYKGRVGIFELLEMDDAMMDALRANDTQGFAKAAKNSANFSPLSAMALNYAKKGITSLDEVFKVAEYIPEIVGDIDATI</sequence>
<evidence type="ECO:0000313" key="5">
    <source>
        <dbReference type="EMBL" id="MEM5532930.1"/>
    </source>
</evidence>
<name>A0ABU9TGT5_9GAMM</name>
<dbReference type="PANTHER" id="PTHR30258:SF29">
    <property type="entry name" value="MSHA PILUS ASSEMBLY ATPASE MSHE"/>
    <property type="match status" value="1"/>
</dbReference>
<dbReference type="InterPro" id="IPR001482">
    <property type="entry name" value="T2SS/T4SS_dom"/>
</dbReference>
<comment type="similarity">
    <text evidence="1">Belongs to the GSP E family.</text>
</comment>
<dbReference type="Gene3D" id="3.40.50.300">
    <property type="entry name" value="P-loop containing nucleotide triphosphate hydrolases"/>
    <property type="match status" value="1"/>
</dbReference>
<dbReference type="SUPFAM" id="SSF52540">
    <property type="entry name" value="P-loop containing nucleoside triphosphate hydrolases"/>
    <property type="match status" value="1"/>
</dbReference>
<evidence type="ECO:0000256" key="1">
    <source>
        <dbReference type="ARBA" id="ARBA00006611"/>
    </source>
</evidence>
<feature type="domain" description="Bacterial type II secretion system protein E" evidence="4">
    <location>
        <begin position="381"/>
        <end position="395"/>
    </location>
</feature>
<proteinExistence type="inferred from homology"/>
<dbReference type="SUPFAM" id="SSF160246">
    <property type="entry name" value="EspE N-terminal domain-like"/>
    <property type="match status" value="1"/>
</dbReference>